<dbReference type="KEGG" id="arf:AR1Y2_0843"/>
<accession>A0A4P8ICP9</accession>
<protein>
    <submittedName>
        <fullName evidence="1">Uncharacterized protein</fullName>
    </submittedName>
</protein>
<reference evidence="1 2" key="1">
    <citation type="submission" date="2019-05" db="EMBL/GenBank/DDBJ databases">
        <title>Complete genome sequencing of Anaerostipes rhamnosivorans.</title>
        <authorList>
            <person name="Bui T.P.N."/>
            <person name="de Vos W.M."/>
        </authorList>
    </citation>
    <scope>NUCLEOTIDE SEQUENCE [LARGE SCALE GENOMIC DNA]</scope>
    <source>
        <strain evidence="1 2">1y2</strain>
    </source>
</reference>
<evidence type="ECO:0000313" key="1">
    <source>
        <dbReference type="EMBL" id="QCP34297.1"/>
    </source>
</evidence>
<gene>
    <name evidence="1" type="ORF">AR1Y2_0843</name>
</gene>
<proteinExistence type="predicted"/>
<organism evidence="1 2">
    <name type="scientific">Anaerostipes rhamnosivorans</name>
    <dbReference type="NCBI Taxonomy" id="1229621"/>
    <lineage>
        <taxon>Bacteria</taxon>
        <taxon>Bacillati</taxon>
        <taxon>Bacillota</taxon>
        <taxon>Clostridia</taxon>
        <taxon>Lachnospirales</taxon>
        <taxon>Lachnospiraceae</taxon>
        <taxon>Anaerostipes</taxon>
    </lineage>
</organism>
<dbReference type="AlphaFoldDB" id="A0A4P8ICP9"/>
<dbReference type="EMBL" id="CP040058">
    <property type="protein sequence ID" value="QCP34297.1"/>
    <property type="molecule type" value="Genomic_DNA"/>
</dbReference>
<dbReference type="Proteomes" id="UP000298653">
    <property type="component" value="Chromosome"/>
</dbReference>
<keyword evidence="2" id="KW-1185">Reference proteome</keyword>
<sequence>MTVQEALQNILHAVLGKDVRQSIHDGIDTINKESKADMEAKQAVIDIYTGKQDLLDKKYDNLLEEMSQANPSVAEVVDARLAGDSTQYANLKDRLDAIYRGTEIDLDRYNSISEYIVEHLNDLNEADGILENLKTVDKSSLVAAINTLVIRCTELQSTISDVNTALQNKTSDTGWKPIIGTNACGIYTKKPEIGTSIMYRKKNGIVHVYGNYGIDRTYAGGSSAENTNVKICTLPAGFRPKYDIYHINSATGATVGRYLFGFDGTVKLEWLRKMEDATAIKGSVSWAAIAFSFPED</sequence>
<evidence type="ECO:0000313" key="2">
    <source>
        <dbReference type="Proteomes" id="UP000298653"/>
    </source>
</evidence>
<name>A0A4P8ICP9_9FIRM</name>
<dbReference type="RefSeq" id="WP_175403584.1">
    <property type="nucleotide sequence ID" value="NZ_CP040058.1"/>
</dbReference>